<dbReference type="EMBL" id="CAADFT010000059">
    <property type="protein sequence ID" value="VFK46100.1"/>
    <property type="molecule type" value="Genomic_DNA"/>
</dbReference>
<organism evidence="1">
    <name type="scientific">Candidatus Kentrum sp. TC</name>
    <dbReference type="NCBI Taxonomy" id="2126339"/>
    <lineage>
        <taxon>Bacteria</taxon>
        <taxon>Pseudomonadati</taxon>
        <taxon>Pseudomonadota</taxon>
        <taxon>Gammaproteobacteria</taxon>
        <taxon>Candidatus Kentrum</taxon>
    </lineage>
</organism>
<protein>
    <submittedName>
        <fullName evidence="1">Uncharacterized protein</fullName>
    </submittedName>
</protein>
<evidence type="ECO:0000313" key="1">
    <source>
        <dbReference type="EMBL" id="VFK46100.1"/>
    </source>
</evidence>
<accession>A0A450YX38</accession>
<proteinExistence type="predicted"/>
<reference evidence="1" key="1">
    <citation type="submission" date="2019-02" db="EMBL/GenBank/DDBJ databases">
        <authorList>
            <person name="Gruber-Vodicka R. H."/>
            <person name="Seah K. B. B."/>
        </authorList>
    </citation>
    <scope>NUCLEOTIDE SEQUENCE</scope>
    <source>
        <strain evidence="1">BECK_BZ125</strain>
    </source>
</reference>
<gene>
    <name evidence="1" type="ORF">BECKTC1821E_GA0114239_105923</name>
</gene>
<dbReference type="AlphaFoldDB" id="A0A450YX38"/>
<name>A0A450YX38_9GAMM</name>
<sequence>MDHTKNYTEFIKIIIHSVKTAQNHGNNTKSQLT</sequence>